<keyword evidence="2" id="KW-1185">Reference proteome</keyword>
<dbReference type="EMBL" id="OY660869">
    <property type="protein sequence ID" value="CAJ1059390.1"/>
    <property type="molecule type" value="Genomic_DNA"/>
</dbReference>
<protein>
    <submittedName>
        <fullName evidence="1">Uncharacterized protein</fullName>
    </submittedName>
</protein>
<sequence length="106" mass="12761">METDLGSNGIPRRQLSCKLDDKLKFVLKFVFHSQTDTNTGNRNRNSDKIRDDHRNQTESLFEDILTSRGRCFTLSFYRQNNMELMFTLRSFIREDLRRRIYLHLDL</sequence>
<proteinExistence type="predicted"/>
<dbReference type="Proteomes" id="UP001178508">
    <property type="component" value="Chromosome 6"/>
</dbReference>
<evidence type="ECO:0000313" key="1">
    <source>
        <dbReference type="EMBL" id="CAJ1059390.1"/>
    </source>
</evidence>
<name>A0AAV1FED6_XYRNO</name>
<accession>A0AAV1FED6</accession>
<organism evidence="1 2">
    <name type="scientific">Xyrichtys novacula</name>
    <name type="common">Pearly razorfish</name>
    <name type="synonym">Hemipteronotus novacula</name>
    <dbReference type="NCBI Taxonomy" id="13765"/>
    <lineage>
        <taxon>Eukaryota</taxon>
        <taxon>Metazoa</taxon>
        <taxon>Chordata</taxon>
        <taxon>Craniata</taxon>
        <taxon>Vertebrata</taxon>
        <taxon>Euteleostomi</taxon>
        <taxon>Actinopterygii</taxon>
        <taxon>Neopterygii</taxon>
        <taxon>Teleostei</taxon>
        <taxon>Neoteleostei</taxon>
        <taxon>Acanthomorphata</taxon>
        <taxon>Eupercaria</taxon>
        <taxon>Labriformes</taxon>
        <taxon>Labridae</taxon>
        <taxon>Xyrichtys</taxon>
    </lineage>
</organism>
<dbReference type="AlphaFoldDB" id="A0AAV1FED6"/>
<evidence type="ECO:0000313" key="2">
    <source>
        <dbReference type="Proteomes" id="UP001178508"/>
    </source>
</evidence>
<reference evidence="1" key="1">
    <citation type="submission" date="2023-08" db="EMBL/GenBank/DDBJ databases">
        <authorList>
            <person name="Alioto T."/>
            <person name="Alioto T."/>
            <person name="Gomez Garrido J."/>
        </authorList>
    </citation>
    <scope>NUCLEOTIDE SEQUENCE</scope>
</reference>
<gene>
    <name evidence="1" type="ORF">XNOV1_A038286</name>
</gene>